<dbReference type="NCBIfam" id="TIGR00045">
    <property type="entry name" value="glycerate kinase"/>
    <property type="match status" value="1"/>
</dbReference>
<dbReference type="Proteomes" id="UP000192468">
    <property type="component" value="Unassembled WGS sequence"/>
</dbReference>
<comment type="similarity">
    <text evidence="1 4">Belongs to the glycerate kinase type-1 family.</text>
</comment>
<keyword evidence="2 4" id="KW-0808">Transferase</keyword>
<dbReference type="AlphaFoldDB" id="A0A1W1XR91"/>
<dbReference type="Gene3D" id="3.90.1510.10">
    <property type="entry name" value="Glycerate kinase, domain 2"/>
    <property type="match status" value="1"/>
</dbReference>
<dbReference type="OrthoDB" id="9774290at2"/>
<reference evidence="5 6" key="1">
    <citation type="submission" date="2017-04" db="EMBL/GenBank/DDBJ databases">
        <authorList>
            <person name="Afonso C.L."/>
            <person name="Miller P.J."/>
            <person name="Scott M.A."/>
            <person name="Spackman E."/>
            <person name="Goraichik I."/>
            <person name="Dimitrov K.M."/>
            <person name="Suarez D.L."/>
            <person name="Swayne D.E."/>
        </authorList>
    </citation>
    <scope>NUCLEOTIDE SEQUENCE [LARGE SCALE GENOMIC DNA]</scope>
    <source>
        <strain evidence="5 6">DSM 12555</strain>
    </source>
</reference>
<dbReference type="PIRSF" id="PIRSF006078">
    <property type="entry name" value="GlxK"/>
    <property type="match status" value="1"/>
</dbReference>
<accession>A0A1W1XR91</accession>
<dbReference type="InterPro" id="IPR018197">
    <property type="entry name" value="Glycerate_kinase_RE-like"/>
</dbReference>
<dbReference type="RefSeq" id="WP_084116621.1">
    <property type="nucleotide sequence ID" value="NZ_FWXH01000012.1"/>
</dbReference>
<keyword evidence="6" id="KW-1185">Reference proteome</keyword>
<dbReference type="Pfam" id="PF02595">
    <property type="entry name" value="Gly_kinase"/>
    <property type="match status" value="1"/>
</dbReference>
<proteinExistence type="inferred from homology"/>
<evidence type="ECO:0000256" key="1">
    <source>
        <dbReference type="ARBA" id="ARBA00006284"/>
    </source>
</evidence>
<dbReference type="InterPro" id="IPR018193">
    <property type="entry name" value="Glyc_kinase_flavodox-like_fold"/>
</dbReference>
<evidence type="ECO:0000256" key="2">
    <source>
        <dbReference type="ARBA" id="ARBA00022679"/>
    </source>
</evidence>
<keyword evidence="3 4" id="KW-0418">Kinase</keyword>
<evidence type="ECO:0000256" key="3">
    <source>
        <dbReference type="ARBA" id="ARBA00022777"/>
    </source>
</evidence>
<dbReference type="InterPro" id="IPR036129">
    <property type="entry name" value="Glycerate_kinase_sf"/>
</dbReference>
<dbReference type="STRING" id="1121291.SAMN02745134_02815"/>
<dbReference type="PANTHER" id="PTHR21599:SF0">
    <property type="entry name" value="GLYCERATE KINASE"/>
    <property type="match status" value="1"/>
</dbReference>
<dbReference type="PANTHER" id="PTHR21599">
    <property type="entry name" value="GLYCERATE KINASE"/>
    <property type="match status" value="1"/>
</dbReference>
<evidence type="ECO:0000256" key="4">
    <source>
        <dbReference type="PIRNR" id="PIRNR006078"/>
    </source>
</evidence>
<dbReference type="GO" id="GO:0008887">
    <property type="term" value="F:glycerate kinase activity"/>
    <property type="evidence" value="ECO:0007669"/>
    <property type="project" value="UniProtKB-UniRule"/>
</dbReference>
<gene>
    <name evidence="5" type="ORF">SAMN02745134_02815</name>
</gene>
<organism evidence="5 6">
    <name type="scientific">Clostridium acidisoli DSM 12555</name>
    <dbReference type="NCBI Taxonomy" id="1121291"/>
    <lineage>
        <taxon>Bacteria</taxon>
        <taxon>Bacillati</taxon>
        <taxon>Bacillota</taxon>
        <taxon>Clostridia</taxon>
        <taxon>Eubacteriales</taxon>
        <taxon>Clostridiaceae</taxon>
        <taxon>Clostridium</taxon>
    </lineage>
</organism>
<name>A0A1W1XR91_9CLOT</name>
<evidence type="ECO:0000313" key="6">
    <source>
        <dbReference type="Proteomes" id="UP000192468"/>
    </source>
</evidence>
<sequence length="380" mass="40806">MKKFKFVVAPDSFKESLSAFEAAKAMKDGIKKVFKDSNIELIPMADGGEGTLEVIINSQKGEMKNLNVTGPMGEKVQAKYGYIEKDKKAVIEVAKACGLELIDIEKRNPLITTTYGVGEMILDALDNGAKHLIVGLGGSATNDGGFGMLNALGAKAYDIDGKEIGYGGKELSKMDRIDLSNVDKRLREVSIEVACDVENPLIGNNGATYVFGPQKGADNESLKLLEDGMTNYSKVVKENYDLDIANMPKAGAAGGLGGAFLILGAELVKGIEMILRHTKFEDKIKDADYIFTGEGSIDSQTKYGKTIAGISEIAKVYNVPVIVLAGKVNDDVNELYSIGITAVFGIIDRPKSLNEALKDGYNSIKKTSENIARILAISKV</sequence>
<dbReference type="Gene3D" id="3.40.50.10350">
    <property type="entry name" value="Glycerate kinase, domain 1"/>
    <property type="match status" value="1"/>
</dbReference>
<dbReference type="GO" id="GO:0031388">
    <property type="term" value="P:organic acid phosphorylation"/>
    <property type="evidence" value="ECO:0007669"/>
    <property type="project" value="UniProtKB-UniRule"/>
</dbReference>
<dbReference type="EMBL" id="FWXH01000012">
    <property type="protein sequence ID" value="SMC26394.1"/>
    <property type="molecule type" value="Genomic_DNA"/>
</dbReference>
<dbReference type="SUPFAM" id="SSF110738">
    <property type="entry name" value="Glycerate kinase I"/>
    <property type="match status" value="1"/>
</dbReference>
<dbReference type="InterPro" id="IPR004381">
    <property type="entry name" value="Glycerate_kinase"/>
</dbReference>
<evidence type="ECO:0000313" key="5">
    <source>
        <dbReference type="EMBL" id="SMC26394.1"/>
    </source>
</evidence>
<protein>
    <submittedName>
        <fullName evidence="5">Glycerate kinase</fullName>
    </submittedName>
</protein>